<reference evidence="2" key="1">
    <citation type="journal article" date="2023" name="Mol. Phylogenet. Evol.">
        <title>Genome-scale phylogeny and comparative genomics of the fungal order Sordariales.</title>
        <authorList>
            <person name="Hensen N."/>
            <person name="Bonometti L."/>
            <person name="Westerberg I."/>
            <person name="Brannstrom I.O."/>
            <person name="Guillou S."/>
            <person name="Cros-Aarteil S."/>
            <person name="Calhoun S."/>
            <person name="Haridas S."/>
            <person name="Kuo A."/>
            <person name="Mondo S."/>
            <person name="Pangilinan J."/>
            <person name="Riley R."/>
            <person name="LaButti K."/>
            <person name="Andreopoulos B."/>
            <person name="Lipzen A."/>
            <person name="Chen C."/>
            <person name="Yan M."/>
            <person name="Daum C."/>
            <person name="Ng V."/>
            <person name="Clum A."/>
            <person name="Steindorff A."/>
            <person name="Ohm R.A."/>
            <person name="Martin F."/>
            <person name="Silar P."/>
            <person name="Natvig D.O."/>
            <person name="Lalanne C."/>
            <person name="Gautier V."/>
            <person name="Ament-Velasquez S.L."/>
            <person name="Kruys A."/>
            <person name="Hutchinson M.I."/>
            <person name="Powell A.J."/>
            <person name="Barry K."/>
            <person name="Miller A.N."/>
            <person name="Grigoriev I.V."/>
            <person name="Debuchy R."/>
            <person name="Gladieux P."/>
            <person name="Hiltunen Thoren M."/>
            <person name="Johannesson H."/>
        </authorList>
    </citation>
    <scope>NUCLEOTIDE SEQUENCE</scope>
    <source>
        <strain evidence="2">CBS 731.68</strain>
    </source>
</reference>
<dbReference type="Proteomes" id="UP001302602">
    <property type="component" value="Unassembled WGS sequence"/>
</dbReference>
<sequence length="161" mass="17922">MNTHVGGIWWTVLAMQHVHVGGVIWIHVDDRKYCGKGSMKKRTHGLCSRLGNCKRTESDYDGGRWSSRRQVTGNGRRTGAVKHGSHRGRENSRKTDELLSVVFPVRAAGPALVRSKLPGTRYRIWQGEERQALAAASSADETATQRWEQKKGKQTAMNLGG</sequence>
<name>A0AAN6Z8Y0_9PEZI</name>
<reference evidence="2" key="2">
    <citation type="submission" date="2023-05" db="EMBL/GenBank/DDBJ databases">
        <authorList>
            <consortium name="Lawrence Berkeley National Laboratory"/>
            <person name="Steindorff A."/>
            <person name="Hensen N."/>
            <person name="Bonometti L."/>
            <person name="Westerberg I."/>
            <person name="Brannstrom I.O."/>
            <person name="Guillou S."/>
            <person name="Cros-Aarteil S."/>
            <person name="Calhoun S."/>
            <person name="Haridas S."/>
            <person name="Kuo A."/>
            <person name="Mondo S."/>
            <person name="Pangilinan J."/>
            <person name="Riley R."/>
            <person name="Labutti K."/>
            <person name="Andreopoulos B."/>
            <person name="Lipzen A."/>
            <person name="Chen C."/>
            <person name="Yanf M."/>
            <person name="Daum C."/>
            <person name="Ng V."/>
            <person name="Clum A."/>
            <person name="Ohm R."/>
            <person name="Martin F."/>
            <person name="Silar P."/>
            <person name="Natvig D."/>
            <person name="Lalanne C."/>
            <person name="Gautier V."/>
            <person name="Ament-Velasquez S.L."/>
            <person name="Kruys A."/>
            <person name="Hutchinson M.I."/>
            <person name="Powell A.J."/>
            <person name="Barry K."/>
            <person name="Miller A.N."/>
            <person name="Grigoriev I.V."/>
            <person name="Debuchy R."/>
            <person name="Gladieux P."/>
            <person name="Thoren M.H."/>
            <person name="Johannesson H."/>
        </authorList>
    </citation>
    <scope>NUCLEOTIDE SEQUENCE</scope>
    <source>
        <strain evidence="2">CBS 731.68</strain>
    </source>
</reference>
<gene>
    <name evidence="2" type="ORF">N657DRAFT_67352</name>
</gene>
<dbReference type="RefSeq" id="XP_062653092.1">
    <property type="nucleotide sequence ID" value="XM_062795694.1"/>
</dbReference>
<keyword evidence="3" id="KW-1185">Reference proteome</keyword>
<protein>
    <submittedName>
        <fullName evidence="2">Uncharacterized protein</fullName>
    </submittedName>
</protein>
<organism evidence="2 3">
    <name type="scientific">Parathielavia appendiculata</name>
    <dbReference type="NCBI Taxonomy" id="2587402"/>
    <lineage>
        <taxon>Eukaryota</taxon>
        <taxon>Fungi</taxon>
        <taxon>Dikarya</taxon>
        <taxon>Ascomycota</taxon>
        <taxon>Pezizomycotina</taxon>
        <taxon>Sordariomycetes</taxon>
        <taxon>Sordariomycetidae</taxon>
        <taxon>Sordariales</taxon>
        <taxon>Chaetomiaceae</taxon>
        <taxon>Parathielavia</taxon>
    </lineage>
</organism>
<evidence type="ECO:0000313" key="2">
    <source>
        <dbReference type="EMBL" id="KAK4129321.1"/>
    </source>
</evidence>
<evidence type="ECO:0000313" key="3">
    <source>
        <dbReference type="Proteomes" id="UP001302602"/>
    </source>
</evidence>
<dbReference type="AlphaFoldDB" id="A0AAN6Z8Y0"/>
<dbReference type="GeneID" id="87832462"/>
<feature type="region of interest" description="Disordered" evidence="1">
    <location>
        <begin position="58"/>
        <end position="93"/>
    </location>
</feature>
<evidence type="ECO:0000256" key="1">
    <source>
        <dbReference type="SAM" id="MobiDB-lite"/>
    </source>
</evidence>
<comment type="caution">
    <text evidence="2">The sequence shown here is derived from an EMBL/GenBank/DDBJ whole genome shotgun (WGS) entry which is preliminary data.</text>
</comment>
<accession>A0AAN6Z8Y0</accession>
<proteinExistence type="predicted"/>
<feature type="region of interest" description="Disordered" evidence="1">
    <location>
        <begin position="135"/>
        <end position="161"/>
    </location>
</feature>
<dbReference type="EMBL" id="MU853223">
    <property type="protein sequence ID" value="KAK4129321.1"/>
    <property type="molecule type" value="Genomic_DNA"/>
</dbReference>